<feature type="region of interest" description="Disordered" evidence="1">
    <location>
        <begin position="573"/>
        <end position="611"/>
    </location>
</feature>
<feature type="region of interest" description="Disordered" evidence="1">
    <location>
        <begin position="1"/>
        <end position="64"/>
    </location>
</feature>
<feature type="region of interest" description="Disordered" evidence="1">
    <location>
        <begin position="492"/>
        <end position="547"/>
    </location>
</feature>
<feature type="region of interest" description="Disordered" evidence="1">
    <location>
        <begin position="383"/>
        <end position="413"/>
    </location>
</feature>
<proteinExistence type="predicted"/>
<sequence>MAQALDTNQTQAGADAANQTMRRCSKCKGYRPESEFDSENRQCRKHNRVDREKKRADKRKKRLLERVGPGDRYCAQCKKIQPEMDFALKPDGSRNSQCSRHYVKKRTPAPHIKPTSNHPPPALHPLVDATLSPKDPPVNPHQGRPAASILEERKLQIEEDIRQAIEKGIDNIGALAETGASAILGRLSKGREGSKHCLYSEWEAREAVEAPADSIILATMEDAEKIMRQAPLRMPILVCREVRNPPPYLETIDQYLRDTQIFPFITVQDYEGGVKASTSKKKNSNSIMGPRAMPKAEFKGSVPNPEPECFSRIESLQLLTKFSGSGWGGKGAPSADLTDARSFGLLAKLGSWSMPHVDRHANCPHQYPRPISESLRAEIQSSAIGTQSGSKNYHKPRSLAKSKPLSSTGSEEESGEFKRWKEAYANAPAIKPIAIKIRAGDLLIQPSGKLRTVWLWAASRLDWAHTRFALHGETRLKVIVAYVEEPCARRRKCARDGKSGARPPLLLAPAARRSVRPTERRAGTPMATSAPRPDPSTPPAAPARGRTRKLTAKRLEAQQARQIRTTALRAVPREMEHQRTTDGRTKSRTMNRCLFPPDARPSRRGKHTTAL</sequence>
<accession>A0A6A6I4R0</accession>
<dbReference type="AlphaFoldDB" id="A0A6A6I4R0"/>
<dbReference type="GeneID" id="54585560"/>
<feature type="compositionally biased region" description="Pro residues" evidence="1">
    <location>
        <begin position="532"/>
        <end position="541"/>
    </location>
</feature>
<feature type="region of interest" description="Disordered" evidence="1">
    <location>
        <begin position="106"/>
        <end position="144"/>
    </location>
</feature>
<evidence type="ECO:0000313" key="2">
    <source>
        <dbReference type="EMBL" id="KAF2245209.1"/>
    </source>
</evidence>
<feature type="compositionally biased region" description="Basic and acidic residues" evidence="1">
    <location>
        <begin position="30"/>
        <end position="42"/>
    </location>
</feature>
<protein>
    <submittedName>
        <fullName evidence="2">Uncharacterized protein</fullName>
    </submittedName>
</protein>
<dbReference type="OrthoDB" id="4161428at2759"/>
<dbReference type="RefSeq" id="XP_033680213.1">
    <property type="nucleotide sequence ID" value="XM_033832230.1"/>
</dbReference>
<evidence type="ECO:0000313" key="3">
    <source>
        <dbReference type="Proteomes" id="UP000800094"/>
    </source>
</evidence>
<evidence type="ECO:0000256" key="1">
    <source>
        <dbReference type="SAM" id="MobiDB-lite"/>
    </source>
</evidence>
<feature type="compositionally biased region" description="Basic residues" evidence="1">
    <location>
        <begin position="602"/>
        <end position="611"/>
    </location>
</feature>
<feature type="region of interest" description="Disordered" evidence="1">
    <location>
        <begin position="276"/>
        <end position="303"/>
    </location>
</feature>
<dbReference type="EMBL" id="ML987201">
    <property type="protein sequence ID" value="KAF2245209.1"/>
    <property type="molecule type" value="Genomic_DNA"/>
</dbReference>
<dbReference type="Proteomes" id="UP000800094">
    <property type="component" value="Unassembled WGS sequence"/>
</dbReference>
<gene>
    <name evidence="2" type="ORF">BU26DRAFT_553692</name>
</gene>
<feature type="compositionally biased region" description="Polar residues" evidence="1">
    <location>
        <begin position="1"/>
        <end position="22"/>
    </location>
</feature>
<feature type="compositionally biased region" description="Low complexity" evidence="1">
    <location>
        <begin position="501"/>
        <end position="512"/>
    </location>
</feature>
<reference evidence="2" key="1">
    <citation type="journal article" date="2020" name="Stud. Mycol.">
        <title>101 Dothideomycetes genomes: a test case for predicting lifestyles and emergence of pathogens.</title>
        <authorList>
            <person name="Haridas S."/>
            <person name="Albert R."/>
            <person name="Binder M."/>
            <person name="Bloem J."/>
            <person name="Labutti K."/>
            <person name="Salamov A."/>
            <person name="Andreopoulos B."/>
            <person name="Baker S."/>
            <person name="Barry K."/>
            <person name="Bills G."/>
            <person name="Bluhm B."/>
            <person name="Cannon C."/>
            <person name="Castanera R."/>
            <person name="Culley D."/>
            <person name="Daum C."/>
            <person name="Ezra D."/>
            <person name="Gonzalez J."/>
            <person name="Henrissat B."/>
            <person name="Kuo A."/>
            <person name="Liang C."/>
            <person name="Lipzen A."/>
            <person name="Lutzoni F."/>
            <person name="Magnuson J."/>
            <person name="Mondo S."/>
            <person name="Nolan M."/>
            <person name="Ohm R."/>
            <person name="Pangilinan J."/>
            <person name="Park H.-J."/>
            <person name="Ramirez L."/>
            <person name="Alfaro M."/>
            <person name="Sun H."/>
            <person name="Tritt A."/>
            <person name="Yoshinaga Y."/>
            <person name="Zwiers L.-H."/>
            <person name="Turgeon B."/>
            <person name="Goodwin S."/>
            <person name="Spatafora J."/>
            <person name="Crous P."/>
            <person name="Grigoriev I."/>
        </authorList>
    </citation>
    <scope>NUCLEOTIDE SEQUENCE</scope>
    <source>
        <strain evidence="2">CBS 122368</strain>
    </source>
</reference>
<keyword evidence="3" id="KW-1185">Reference proteome</keyword>
<name>A0A6A6I4R0_9PLEO</name>
<feature type="compositionally biased region" description="Basic and acidic residues" evidence="1">
    <location>
        <begin position="573"/>
        <end position="585"/>
    </location>
</feature>
<organism evidence="2 3">
    <name type="scientific">Trematosphaeria pertusa</name>
    <dbReference type="NCBI Taxonomy" id="390896"/>
    <lineage>
        <taxon>Eukaryota</taxon>
        <taxon>Fungi</taxon>
        <taxon>Dikarya</taxon>
        <taxon>Ascomycota</taxon>
        <taxon>Pezizomycotina</taxon>
        <taxon>Dothideomycetes</taxon>
        <taxon>Pleosporomycetidae</taxon>
        <taxon>Pleosporales</taxon>
        <taxon>Massarineae</taxon>
        <taxon>Trematosphaeriaceae</taxon>
        <taxon>Trematosphaeria</taxon>
    </lineage>
</organism>